<evidence type="ECO:0000313" key="2">
    <source>
        <dbReference type="Proteomes" id="UP000321490"/>
    </source>
</evidence>
<protein>
    <recommendedName>
        <fullName evidence="3">Nitroreductase family protein</fullName>
    </recommendedName>
</protein>
<proteinExistence type="predicted"/>
<evidence type="ECO:0008006" key="3">
    <source>
        <dbReference type="Google" id="ProtNLM"/>
    </source>
</evidence>
<dbReference type="InterPro" id="IPR000415">
    <property type="entry name" value="Nitroreductase-like"/>
</dbReference>
<dbReference type="OrthoDB" id="8156917at2"/>
<dbReference type="NCBIfam" id="NF047509">
    <property type="entry name" value="Rv3131_FMN_oxido"/>
    <property type="match status" value="1"/>
</dbReference>
<name>A0A562ISI9_9ACTN</name>
<comment type="caution">
    <text evidence="1">The sequence shown here is derived from an EMBL/GenBank/DDBJ whole genome shotgun (WGS) entry which is preliminary data.</text>
</comment>
<dbReference type="InterPro" id="IPR050627">
    <property type="entry name" value="Nitroreductase/BluB"/>
</dbReference>
<accession>A0A562ISI9</accession>
<sequence>MLDADRWTQVVERAVRAPSIHNTQPWSFRADGDRLEVRHDPSRGLPAIDPTGRQQVLSVGVAVQFAVVALAALGAAAEVDVLPDPADPELVAVVRVIGRHEPTDGDRRAAAAIGQRHTDRARFLEQPLPAGLVDQLERTLGRDGVWLKLISRSEEETAVTTLLGEAEESEQRDPAYLAELRAWTRTDPSALDGVPADAVPDGEQRISNVPVRDFGTARPAPVAVPDDDDPAPPVEHPSVLLLGTTADDRAAWVRAGMALGRLLLALTEAGLVASPLTQALDQSWARARLTRRLDLVGHPQMLLRLGAPTGAAPSTGRRPVAEVLTLA</sequence>
<dbReference type="Proteomes" id="UP000321490">
    <property type="component" value="Unassembled WGS sequence"/>
</dbReference>
<dbReference type="SUPFAM" id="SSF55469">
    <property type="entry name" value="FMN-dependent nitroreductase-like"/>
    <property type="match status" value="1"/>
</dbReference>
<dbReference type="RefSeq" id="WP_153357815.1">
    <property type="nucleotide sequence ID" value="NZ_ML762481.1"/>
</dbReference>
<dbReference type="Gene3D" id="3.40.109.10">
    <property type="entry name" value="NADH Oxidase"/>
    <property type="match status" value="1"/>
</dbReference>
<gene>
    <name evidence="1" type="ORF">JD78_02219</name>
</gene>
<reference evidence="1 2" key="1">
    <citation type="submission" date="2019-07" db="EMBL/GenBank/DDBJ databases">
        <title>R&amp;d 2014.</title>
        <authorList>
            <person name="Klenk H.-P."/>
        </authorList>
    </citation>
    <scope>NUCLEOTIDE SEQUENCE [LARGE SCALE GENOMIC DNA]</scope>
    <source>
        <strain evidence="1 2">DSM 45764</strain>
    </source>
</reference>
<evidence type="ECO:0000313" key="1">
    <source>
        <dbReference type="EMBL" id="TWH73695.1"/>
    </source>
</evidence>
<organism evidence="1 2">
    <name type="scientific">Modestobacter roseus</name>
    <dbReference type="NCBI Taxonomy" id="1181884"/>
    <lineage>
        <taxon>Bacteria</taxon>
        <taxon>Bacillati</taxon>
        <taxon>Actinomycetota</taxon>
        <taxon>Actinomycetes</taxon>
        <taxon>Geodermatophilales</taxon>
        <taxon>Geodermatophilaceae</taxon>
        <taxon>Modestobacter</taxon>
    </lineage>
</organism>
<dbReference type="PANTHER" id="PTHR23026">
    <property type="entry name" value="NADPH NITROREDUCTASE"/>
    <property type="match status" value="1"/>
</dbReference>
<dbReference type="AlphaFoldDB" id="A0A562ISI9"/>
<dbReference type="GO" id="GO:0016491">
    <property type="term" value="F:oxidoreductase activity"/>
    <property type="evidence" value="ECO:0007669"/>
    <property type="project" value="InterPro"/>
</dbReference>
<dbReference type="EMBL" id="VLKF01000001">
    <property type="protein sequence ID" value="TWH73695.1"/>
    <property type="molecule type" value="Genomic_DNA"/>
</dbReference>
<dbReference type="PANTHER" id="PTHR23026:SF123">
    <property type="entry name" value="NAD(P)H NITROREDUCTASE RV3131-RELATED"/>
    <property type="match status" value="1"/>
</dbReference>
<keyword evidence="2" id="KW-1185">Reference proteome</keyword>